<protein>
    <submittedName>
        <fullName evidence="3">Ovule protein</fullName>
    </submittedName>
</protein>
<keyword evidence="2" id="KW-1185">Reference proteome</keyword>
<dbReference type="Proteomes" id="UP000270296">
    <property type="component" value="Unassembled WGS sequence"/>
</dbReference>
<dbReference type="EMBL" id="UZAM01008731">
    <property type="protein sequence ID" value="VDP06171.1"/>
    <property type="molecule type" value="Genomic_DNA"/>
</dbReference>
<evidence type="ECO:0000313" key="3">
    <source>
        <dbReference type="WBParaSite" id="SBAD_0000527501-mRNA-1"/>
    </source>
</evidence>
<reference evidence="1 2" key="2">
    <citation type="submission" date="2018-11" db="EMBL/GenBank/DDBJ databases">
        <authorList>
            <consortium name="Pathogen Informatics"/>
        </authorList>
    </citation>
    <scope>NUCLEOTIDE SEQUENCE [LARGE SCALE GENOMIC DNA]</scope>
</reference>
<dbReference type="Gene3D" id="2.60.120.620">
    <property type="entry name" value="q2cbj1_9rhob like domain"/>
    <property type="match status" value="1"/>
</dbReference>
<evidence type="ECO:0000313" key="2">
    <source>
        <dbReference type="Proteomes" id="UP000270296"/>
    </source>
</evidence>
<accession>A0A183IN69</accession>
<gene>
    <name evidence="1" type="ORF">SBAD_LOCUS5065</name>
</gene>
<reference evidence="3" key="1">
    <citation type="submission" date="2016-06" db="UniProtKB">
        <authorList>
            <consortium name="WormBaseParasite"/>
        </authorList>
    </citation>
    <scope>IDENTIFICATION</scope>
</reference>
<dbReference type="WBParaSite" id="SBAD_0000527501-mRNA-1">
    <property type="protein sequence ID" value="SBAD_0000527501-mRNA-1"/>
    <property type="gene ID" value="SBAD_0000527501"/>
</dbReference>
<evidence type="ECO:0000313" key="1">
    <source>
        <dbReference type="EMBL" id="VDP06171.1"/>
    </source>
</evidence>
<dbReference type="OrthoDB" id="420380at2759"/>
<dbReference type="AlphaFoldDB" id="A0A183IN69"/>
<proteinExistence type="predicted"/>
<organism evidence="3">
    <name type="scientific">Soboliphyme baturini</name>
    <dbReference type="NCBI Taxonomy" id="241478"/>
    <lineage>
        <taxon>Eukaryota</taxon>
        <taxon>Metazoa</taxon>
        <taxon>Ecdysozoa</taxon>
        <taxon>Nematoda</taxon>
        <taxon>Enoplea</taxon>
        <taxon>Dorylaimia</taxon>
        <taxon>Dioctophymatida</taxon>
        <taxon>Dioctophymatoidea</taxon>
        <taxon>Soboliphymatidae</taxon>
        <taxon>Soboliphyme</taxon>
    </lineage>
</organism>
<sequence>MKSGEVDMSIQHGACPVLYGSKWIANKWIHELFRLVADDGRPLLMYSPFHCSICVPYVKSKLCLQLHFVGNLI</sequence>
<name>A0A183IN69_9BILA</name>